<dbReference type="EMBL" id="CM023488">
    <property type="protein sequence ID" value="KAH6923560.1"/>
    <property type="molecule type" value="Genomic_DNA"/>
</dbReference>
<sequence length="736" mass="82088">MTSAMAENFRLRGWLCRAAGVFFIKNLQSADVDEMEVTWKSWYTLYSLACLSISAAINLEFVATKMMELSPEARAFTKALFLVVPLAVSSKVLTNIFSVIFGSRYRYRSRISYVLRFLMVVAFSGNIVVTAHMTVSTAGFGSNYSLDLLRVVTILGNFFLFFYDMLHSMTLRPCCEVLVAYIRHQHAIVRAVLPTDDRGIVGPLGTTGVRELQRVKANLRSIGKLRQLLNDIWQFSLAVSSVAVLIVGCITVYCTFDSGMPLNQILLSLSYFVYSALDFVDVARLSHAMVAEVAHLYISIRPEDMSLSGGSFVAVDLPLLVSCHIVYTISEPARTLVQRWHATSTPPKVVDMASAMAENFRVHGWLCRAAGVFFVKNLHGADVDEMEVTWKSWYTLYSVALLCVFGAINLEFVATKMMELSTRARSFTKALFLVVPLAVSSKVVTNIVSAIVGSVKMKQFFKNAFEHEMETSFWRQRYRYRSRISYALRFFMAVAFSANIVVTAHMTMSTAGFGNNYYLDLLRVSTILGNFFFFFYDMLHSITLRPCCEVLIAYIQHQHAIVRAVLPTDDRAIVGPLGTTGVAELQRVKTNLRSIGKLRQLLNDIWQFSLAVSSAAVLIVGCITVYCTFDSGVPLNQILLSLSYFVYSALDFVDVARLSHEMAGEVAHLYASICPEDMSLSGGNFFAVDLPLLVSIGGSIITYSVILVQTSDNVEHHQVPHMNSSEASEQLVPLEQ</sequence>
<evidence type="ECO:0000313" key="2">
    <source>
        <dbReference type="Proteomes" id="UP000821845"/>
    </source>
</evidence>
<organism evidence="1 2">
    <name type="scientific">Hyalomma asiaticum</name>
    <name type="common">Tick</name>
    <dbReference type="NCBI Taxonomy" id="266040"/>
    <lineage>
        <taxon>Eukaryota</taxon>
        <taxon>Metazoa</taxon>
        <taxon>Ecdysozoa</taxon>
        <taxon>Arthropoda</taxon>
        <taxon>Chelicerata</taxon>
        <taxon>Arachnida</taxon>
        <taxon>Acari</taxon>
        <taxon>Parasitiformes</taxon>
        <taxon>Ixodida</taxon>
        <taxon>Ixodoidea</taxon>
        <taxon>Ixodidae</taxon>
        <taxon>Hyalomminae</taxon>
        <taxon>Hyalomma</taxon>
    </lineage>
</organism>
<name>A0ACB7RM40_HYAAI</name>
<dbReference type="Proteomes" id="UP000821845">
    <property type="component" value="Chromosome 8"/>
</dbReference>
<reference evidence="1" key="1">
    <citation type="submission" date="2020-05" db="EMBL/GenBank/DDBJ databases">
        <title>Large-scale comparative analyses of tick genomes elucidate their genetic diversity and vector capacities.</title>
        <authorList>
            <person name="Jia N."/>
            <person name="Wang J."/>
            <person name="Shi W."/>
            <person name="Du L."/>
            <person name="Sun Y."/>
            <person name="Zhan W."/>
            <person name="Jiang J."/>
            <person name="Wang Q."/>
            <person name="Zhang B."/>
            <person name="Ji P."/>
            <person name="Sakyi L.B."/>
            <person name="Cui X."/>
            <person name="Yuan T."/>
            <person name="Jiang B."/>
            <person name="Yang W."/>
            <person name="Lam T.T.-Y."/>
            <person name="Chang Q."/>
            <person name="Ding S."/>
            <person name="Wang X."/>
            <person name="Zhu J."/>
            <person name="Ruan X."/>
            <person name="Zhao L."/>
            <person name="Wei J."/>
            <person name="Que T."/>
            <person name="Du C."/>
            <person name="Cheng J."/>
            <person name="Dai P."/>
            <person name="Han X."/>
            <person name="Huang E."/>
            <person name="Gao Y."/>
            <person name="Liu J."/>
            <person name="Shao H."/>
            <person name="Ye R."/>
            <person name="Li L."/>
            <person name="Wei W."/>
            <person name="Wang X."/>
            <person name="Wang C."/>
            <person name="Yang T."/>
            <person name="Huo Q."/>
            <person name="Li W."/>
            <person name="Guo W."/>
            <person name="Chen H."/>
            <person name="Zhou L."/>
            <person name="Ni X."/>
            <person name="Tian J."/>
            <person name="Zhou Y."/>
            <person name="Sheng Y."/>
            <person name="Liu T."/>
            <person name="Pan Y."/>
            <person name="Xia L."/>
            <person name="Li J."/>
            <person name="Zhao F."/>
            <person name="Cao W."/>
        </authorList>
    </citation>
    <scope>NUCLEOTIDE SEQUENCE</scope>
    <source>
        <strain evidence="1">Hyas-2018</strain>
    </source>
</reference>
<gene>
    <name evidence="1" type="ORF">HPB50_002199</name>
</gene>
<accession>A0ACB7RM40</accession>
<evidence type="ECO:0000313" key="1">
    <source>
        <dbReference type="EMBL" id="KAH6923560.1"/>
    </source>
</evidence>
<comment type="caution">
    <text evidence="1">The sequence shown here is derived from an EMBL/GenBank/DDBJ whole genome shotgun (WGS) entry which is preliminary data.</text>
</comment>
<keyword evidence="2" id="KW-1185">Reference proteome</keyword>
<protein>
    <submittedName>
        <fullName evidence="1">Uncharacterized protein</fullName>
    </submittedName>
</protein>
<proteinExistence type="predicted"/>